<reference evidence="1 2" key="1">
    <citation type="submission" date="2024-04" db="EMBL/GenBank/DDBJ databases">
        <title>Phyllosticta paracitricarpa is synonymous to the EU quarantine fungus P. citricarpa based on phylogenomic analyses.</title>
        <authorList>
            <consortium name="Lawrence Berkeley National Laboratory"/>
            <person name="Van ingen-buijs V.A."/>
            <person name="Van westerhoven A.C."/>
            <person name="Haridas S."/>
            <person name="Skiadas P."/>
            <person name="Martin F."/>
            <person name="Groenewald J.Z."/>
            <person name="Crous P.W."/>
            <person name="Seidl M.F."/>
        </authorList>
    </citation>
    <scope>NUCLEOTIDE SEQUENCE [LARGE SCALE GENOMIC DNA]</scope>
    <source>
        <strain evidence="1 2">CPC 17464</strain>
    </source>
</reference>
<dbReference type="EMBL" id="JBBPEH010000004">
    <property type="protein sequence ID" value="KAK7539825.1"/>
    <property type="molecule type" value="Genomic_DNA"/>
</dbReference>
<comment type="caution">
    <text evidence="1">The sequence shown here is derived from an EMBL/GenBank/DDBJ whole genome shotgun (WGS) entry which is preliminary data.</text>
</comment>
<name>A0ABR1LYN0_9PEZI</name>
<evidence type="ECO:0000313" key="2">
    <source>
        <dbReference type="Proteomes" id="UP001360953"/>
    </source>
</evidence>
<dbReference type="RefSeq" id="XP_066657096.1">
    <property type="nucleotide sequence ID" value="XM_066799807.1"/>
</dbReference>
<organism evidence="1 2">
    <name type="scientific">Phyllosticta citribraziliensis</name>
    <dbReference type="NCBI Taxonomy" id="989973"/>
    <lineage>
        <taxon>Eukaryota</taxon>
        <taxon>Fungi</taxon>
        <taxon>Dikarya</taxon>
        <taxon>Ascomycota</taxon>
        <taxon>Pezizomycotina</taxon>
        <taxon>Dothideomycetes</taxon>
        <taxon>Dothideomycetes incertae sedis</taxon>
        <taxon>Botryosphaeriales</taxon>
        <taxon>Phyllostictaceae</taxon>
        <taxon>Phyllosticta</taxon>
    </lineage>
</organism>
<dbReference type="Proteomes" id="UP001360953">
    <property type="component" value="Unassembled WGS sequence"/>
</dbReference>
<protein>
    <submittedName>
        <fullName evidence="1">Uncharacterized protein</fullName>
    </submittedName>
</protein>
<accession>A0ABR1LYN0</accession>
<sequence>MRFSTIATAAMAATGAAAAHQHSHARLHDRRAAREAELKVGAELKAANNLQDRSVVGDVLLAVEDSVKILAKGLAAVGQNAVSSASAAVWIGSDGKWTNTYHNQADDDCVLVVWGSAGSWVNAKAPLVTVSIPAGQNKTLSFADGASGAWAVMYNDTELVNGQISQTWGEYTFGEYGVVDVSREVNMQGHNMTIQTPNCVTDMETCVFVCKDTSSISCWLEYELKNCENGSQEGANKGTYAGADSGGCGNMGDSADLHTYVG</sequence>
<dbReference type="Pfam" id="PF25312">
    <property type="entry name" value="Allergen_Asp_f_4"/>
    <property type="match status" value="1"/>
</dbReference>
<proteinExistence type="predicted"/>
<dbReference type="GeneID" id="92032713"/>
<evidence type="ECO:0000313" key="1">
    <source>
        <dbReference type="EMBL" id="KAK7539825.1"/>
    </source>
</evidence>
<dbReference type="InterPro" id="IPR038903">
    <property type="entry name" value="Allergen_Asp_f_4"/>
</dbReference>
<keyword evidence="2" id="KW-1185">Reference proteome</keyword>
<gene>
    <name evidence="1" type="ORF">J3D65DRAFT_619943</name>
</gene>